<comment type="subunit">
    <text evidence="9">Homodimer.</text>
</comment>
<dbReference type="GO" id="GO:0019353">
    <property type="term" value="P:protoporphyrinogen IX biosynthetic process from glutamate"/>
    <property type="evidence" value="ECO:0007669"/>
    <property type="project" value="TreeGrafter"/>
</dbReference>
<dbReference type="STRING" id="1157490.EL26_22155"/>
<dbReference type="InterPro" id="IPR006151">
    <property type="entry name" value="Shikm_DH/Glu-tRNA_Rdtase"/>
</dbReference>
<evidence type="ECO:0000256" key="3">
    <source>
        <dbReference type="ARBA" id="ARBA00012970"/>
    </source>
</evidence>
<dbReference type="InterPro" id="IPR036291">
    <property type="entry name" value="NAD(P)-bd_dom_sf"/>
</dbReference>
<keyword evidence="20" id="KW-1185">Reference proteome</keyword>
<dbReference type="Pfam" id="PF05201">
    <property type="entry name" value="GlutR_N"/>
    <property type="match status" value="1"/>
</dbReference>
<evidence type="ECO:0000256" key="11">
    <source>
        <dbReference type="PIRSR" id="PIRSR000445-2"/>
    </source>
</evidence>
<comment type="miscellaneous">
    <text evidence="9">During catalysis, the active site Cys acts as a nucleophile attacking the alpha-carbonyl group of tRNA-bound glutamate with the formation of a thioester intermediate between enzyme and glutamate, and the concomitant release of tRNA(Glu). The thioester intermediate is finally reduced by direct hydride transfer from NADPH, to form the product GSA.</text>
</comment>
<dbReference type="HAMAP" id="MF_00087">
    <property type="entry name" value="Glu_tRNA_reductase"/>
    <property type="match status" value="1"/>
</dbReference>
<dbReference type="RefSeq" id="WP_081857384.1">
    <property type="nucleotide sequence ID" value="NZ_JMIR01000044.1"/>
</dbReference>
<dbReference type="SUPFAM" id="SSF51735">
    <property type="entry name" value="NAD(P)-binding Rossmann-fold domains"/>
    <property type="match status" value="1"/>
</dbReference>
<dbReference type="AlphaFoldDB" id="A0A074M5B3"/>
<dbReference type="GO" id="GO:0050661">
    <property type="term" value="F:NADP binding"/>
    <property type="evidence" value="ECO:0007669"/>
    <property type="project" value="InterPro"/>
</dbReference>
<dbReference type="EMBL" id="JMIR01000044">
    <property type="protein sequence ID" value="KEO81162.1"/>
    <property type="molecule type" value="Genomic_DNA"/>
</dbReference>
<comment type="caution">
    <text evidence="19">The sequence shown here is derived from an EMBL/GenBank/DDBJ whole genome shotgun (WGS) entry which is preliminary data.</text>
</comment>
<keyword evidence="4 9" id="KW-0521">NADP</keyword>
<comment type="similarity">
    <text evidence="2 9 14">Belongs to the glutamyl-tRNA reductase family.</text>
</comment>
<dbReference type="OrthoDB" id="110209at2"/>
<dbReference type="NCBIfam" id="NF000744">
    <property type="entry name" value="PRK00045.1-3"/>
    <property type="match status" value="1"/>
</dbReference>
<evidence type="ECO:0000256" key="1">
    <source>
        <dbReference type="ARBA" id="ARBA00005059"/>
    </source>
</evidence>
<dbReference type="eggNOG" id="COG0373">
    <property type="taxonomic scope" value="Bacteria"/>
</dbReference>
<dbReference type="Pfam" id="PF01488">
    <property type="entry name" value="Shikimate_DH"/>
    <property type="match status" value="1"/>
</dbReference>
<organism evidence="19 20">
    <name type="scientific">Tumebacillus flagellatus</name>
    <dbReference type="NCBI Taxonomy" id="1157490"/>
    <lineage>
        <taxon>Bacteria</taxon>
        <taxon>Bacillati</taxon>
        <taxon>Bacillota</taxon>
        <taxon>Bacilli</taxon>
        <taxon>Bacillales</taxon>
        <taxon>Alicyclobacillaceae</taxon>
        <taxon>Tumebacillus</taxon>
    </lineage>
</organism>
<evidence type="ECO:0000256" key="7">
    <source>
        <dbReference type="ARBA" id="ARBA00047464"/>
    </source>
</evidence>
<dbReference type="InterPro" id="IPR036453">
    <property type="entry name" value="GluRdtase_dimer_dom_sf"/>
</dbReference>
<dbReference type="CDD" id="cd05213">
    <property type="entry name" value="NAD_bind_Glutamyl_tRNA_reduct"/>
    <property type="match status" value="1"/>
</dbReference>
<evidence type="ECO:0000256" key="8">
    <source>
        <dbReference type="ARBA" id="ARBA00068659"/>
    </source>
</evidence>
<dbReference type="EC" id="1.2.1.70" evidence="3 9"/>
<proteinExistence type="inferred from homology"/>
<dbReference type="PIRSF" id="PIRSF000445">
    <property type="entry name" value="4pyrrol_synth_GluRdtase"/>
    <property type="match status" value="1"/>
</dbReference>
<dbReference type="InterPro" id="IPR000343">
    <property type="entry name" value="4pyrrol_synth_GluRdtase"/>
</dbReference>
<evidence type="ECO:0000256" key="14">
    <source>
        <dbReference type="RuleBase" id="RU000584"/>
    </source>
</evidence>
<feature type="binding site" evidence="9 11">
    <location>
        <begin position="49"/>
        <end position="52"/>
    </location>
    <ligand>
        <name>substrate</name>
    </ligand>
</feature>
<evidence type="ECO:0000256" key="9">
    <source>
        <dbReference type="HAMAP-Rule" id="MF_00087"/>
    </source>
</evidence>
<dbReference type="GO" id="GO:0008883">
    <property type="term" value="F:glutamyl-tRNA reductase activity"/>
    <property type="evidence" value="ECO:0007669"/>
    <property type="project" value="UniProtKB-UniRule"/>
</dbReference>
<evidence type="ECO:0000256" key="12">
    <source>
        <dbReference type="PIRSR" id="PIRSR000445-3"/>
    </source>
</evidence>
<evidence type="ECO:0000259" key="18">
    <source>
        <dbReference type="Pfam" id="PF05201"/>
    </source>
</evidence>
<name>A0A074M5B3_9BACL</name>
<dbReference type="FunFam" id="3.30.460.30:FF:000001">
    <property type="entry name" value="Glutamyl-tRNA reductase"/>
    <property type="match status" value="1"/>
</dbReference>
<comment type="function">
    <text evidence="9">Catalyzes the NADPH-dependent reduction of glutamyl-tRNA(Glu) to glutamate 1-semialdehyde (GSA).</text>
</comment>
<sequence>MYIMVVGLNYRSAPVEIRERFALQESQLEEALSKLRASGALHEVVLVSTCNRTEIYAVAQDRQLGEDTIHGFLSKLSGVPRESFVPHLYQYGENAAIRHLFRVTAGLDSMVLGETQILGQVRTGFLLSQEIGATGTVFNNLFKRSVTVAKRAHNETKIGENAVSVSYAAVELAKKIFESLDHKTVLVIGAGKMSELTAKHLNANGATRVLVVNRTYQRAKELADKFNGKALDMNSLDLALKEADIVVSSTGADGYVVTKAHVQATMKTRRHRPLFLIDIAVPRDLDPEMSKVDNVFLYDIDDLEGVIAVNMKERAKEAEKVEGIIAEEMIAFRQWQNEQNAKPLIMKLRETAMAQQAQLVQNLINKVPGLTEKDVHTVNKLTSAMVNQMIHGPIKHVKEMAAEKEAEMYLEVFARIFDLDLDVSVEQQDAKGGRKDADQQGPSNSGSEGGQGISLETAAAAKESAPKVQSIGLGEGVVTKIAVTKQLEQTRQEEAPAAARTLGLRGRWGTH</sequence>
<gene>
    <name evidence="9" type="primary">hemA</name>
    <name evidence="19" type="ORF">EL26_22155</name>
</gene>
<dbReference type="PANTHER" id="PTHR43013:SF1">
    <property type="entry name" value="GLUTAMYL-TRNA REDUCTASE"/>
    <property type="match status" value="1"/>
</dbReference>
<dbReference type="PANTHER" id="PTHR43013">
    <property type="entry name" value="GLUTAMYL-TRNA REDUCTASE"/>
    <property type="match status" value="1"/>
</dbReference>
<dbReference type="Pfam" id="PF00745">
    <property type="entry name" value="GlutR_dimer"/>
    <property type="match status" value="1"/>
</dbReference>
<evidence type="ECO:0000256" key="13">
    <source>
        <dbReference type="PIRSR" id="PIRSR000445-4"/>
    </source>
</evidence>
<dbReference type="PROSITE" id="PS00747">
    <property type="entry name" value="GLUTR"/>
    <property type="match status" value="1"/>
</dbReference>
<feature type="binding site" evidence="9 11">
    <location>
        <position position="109"/>
    </location>
    <ligand>
        <name>substrate</name>
    </ligand>
</feature>
<dbReference type="SUPFAM" id="SSF69742">
    <property type="entry name" value="Glutamyl tRNA-reductase catalytic, N-terminal domain"/>
    <property type="match status" value="1"/>
</dbReference>
<keyword evidence="5 9" id="KW-0560">Oxidoreductase</keyword>
<evidence type="ECO:0000259" key="16">
    <source>
        <dbReference type="Pfam" id="PF00745"/>
    </source>
</evidence>
<dbReference type="InterPro" id="IPR036343">
    <property type="entry name" value="GluRdtase_N_sf"/>
</dbReference>
<dbReference type="InterPro" id="IPR015895">
    <property type="entry name" value="4pyrrol_synth_GluRdtase_N"/>
</dbReference>
<dbReference type="InterPro" id="IPR018214">
    <property type="entry name" value="GluRdtase_CS"/>
</dbReference>
<feature type="binding site" evidence="9 12">
    <location>
        <begin position="189"/>
        <end position="194"/>
    </location>
    <ligand>
        <name>NADP(+)</name>
        <dbReference type="ChEBI" id="CHEBI:58349"/>
    </ligand>
</feature>
<accession>A0A074M5B3</accession>
<comment type="catalytic activity">
    <reaction evidence="7 9 14">
        <text>(S)-4-amino-5-oxopentanoate + tRNA(Glu) + NADP(+) = L-glutamyl-tRNA(Glu) + NADPH + H(+)</text>
        <dbReference type="Rhea" id="RHEA:12344"/>
        <dbReference type="Rhea" id="RHEA-COMP:9663"/>
        <dbReference type="Rhea" id="RHEA-COMP:9680"/>
        <dbReference type="ChEBI" id="CHEBI:15378"/>
        <dbReference type="ChEBI" id="CHEBI:57501"/>
        <dbReference type="ChEBI" id="CHEBI:57783"/>
        <dbReference type="ChEBI" id="CHEBI:58349"/>
        <dbReference type="ChEBI" id="CHEBI:78442"/>
        <dbReference type="ChEBI" id="CHEBI:78520"/>
        <dbReference type="EC" id="1.2.1.70"/>
    </reaction>
</comment>
<evidence type="ECO:0000313" key="19">
    <source>
        <dbReference type="EMBL" id="KEO81162.1"/>
    </source>
</evidence>
<dbReference type="Gene3D" id="3.40.50.720">
    <property type="entry name" value="NAD(P)-binding Rossmann-like Domain"/>
    <property type="match status" value="1"/>
</dbReference>
<dbReference type="UniPathway" id="UPA00251">
    <property type="reaction ID" value="UER00316"/>
</dbReference>
<comment type="domain">
    <text evidence="9">Possesses an unusual extended V-shaped dimeric structure with each monomer consisting of three distinct domains arranged along a curved 'spinal' alpha-helix. The N-terminal catalytic domain specifically recognizes the glutamate moiety of the substrate. The second domain is the NADPH-binding domain, and the third C-terminal domain is responsible for dimerization.</text>
</comment>
<dbReference type="InterPro" id="IPR015896">
    <property type="entry name" value="4pyrrol_synth_GluRdtase_dimer"/>
</dbReference>
<comment type="pathway">
    <text evidence="1 9 14">Porphyrin-containing compound metabolism; protoporphyrin-IX biosynthesis; 5-aminolevulinate from L-glutamyl-tRNA(Glu): step 1/2.</text>
</comment>
<evidence type="ECO:0000256" key="5">
    <source>
        <dbReference type="ARBA" id="ARBA00023002"/>
    </source>
</evidence>
<feature type="active site" description="Nucleophile" evidence="9 10">
    <location>
        <position position="50"/>
    </location>
</feature>
<feature type="binding site" evidence="9 11">
    <location>
        <begin position="114"/>
        <end position="116"/>
    </location>
    <ligand>
        <name>substrate</name>
    </ligand>
</feature>
<feature type="domain" description="Glutamyl-tRNA reductase N-terminal" evidence="18">
    <location>
        <begin position="6"/>
        <end position="156"/>
    </location>
</feature>
<evidence type="ECO:0000256" key="2">
    <source>
        <dbReference type="ARBA" id="ARBA00005916"/>
    </source>
</evidence>
<dbReference type="NCBIfam" id="TIGR01035">
    <property type="entry name" value="hemA"/>
    <property type="match status" value="1"/>
</dbReference>
<feature type="domain" description="Tetrapyrrole biosynthesis glutamyl-tRNA reductase dimerisation" evidence="16">
    <location>
        <begin position="320"/>
        <end position="419"/>
    </location>
</feature>
<evidence type="ECO:0000256" key="6">
    <source>
        <dbReference type="ARBA" id="ARBA00023244"/>
    </source>
</evidence>
<dbReference type="Proteomes" id="UP000027931">
    <property type="component" value="Unassembled WGS sequence"/>
</dbReference>
<protein>
    <recommendedName>
        <fullName evidence="8 9">Glutamyl-tRNA reductase</fullName>
        <shortName evidence="9">GluTR</shortName>
        <ecNumber evidence="3 9">1.2.1.70</ecNumber>
    </recommendedName>
</protein>
<evidence type="ECO:0000313" key="20">
    <source>
        <dbReference type="Proteomes" id="UP000027931"/>
    </source>
</evidence>
<evidence type="ECO:0000259" key="17">
    <source>
        <dbReference type="Pfam" id="PF01488"/>
    </source>
</evidence>
<feature type="region of interest" description="Disordered" evidence="15">
    <location>
        <begin position="428"/>
        <end position="452"/>
    </location>
</feature>
<evidence type="ECO:0000256" key="15">
    <source>
        <dbReference type="SAM" id="MobiDB-lite"/>
    </source>
</evidence>
<feature type="site" description="Important for activity" evidence="9 13">
    <location>
        <position position="99"/>
    </location>
</feature>
<evidence type="ECO:0000256" key="10">
    <source>
        <dbReference type="PIRSR" id="PIRSR000445-1"/>
    </source>
</evidence>
<feature type="domain" description="Quinate/shikimate 5-dehydrogenase/glutamyl-tRNA reductase" evidence="17">
    <location>
        <begin position="171"/>
        <end position="306"/>
    </location>
</feature>
<feature type="binding site" evidence="9 11">
    <location>
        <position position="120"/>
    </location>
    <ligand>
        <name>substrate</name>
    </ligand>
</feature>
<feature type="compositionally biased region" description="Basic and acidic residues" evidence="15">
    <location>
        <begin position="428"/>
        <end position="438"/>
    </location>
</feature>
<reference evidence="19 20" key="1">
    <citation type="journal article" date="2013" name="Int. J. Syst. Evol. Microbiol.">
        <title>Tumebacillus flagellatus sp. nov., an alpha-amylase/pullulanase-producing bacterium isolated from cassava wastewater.</title>
        <authorList>
            <person name="Wang Q."/>
            <person name="Xie N."/>
            <person name="Qin Y."/>
            <person name="Shen N."/>
            <person name="Zhu J."/>
            <person name="Mi H."/>
            <person name="Huang R."/>
        </authorList>
    </citation>
    <scope>NUCLEOTIDE SEQUENCE [LARGE SCALE GENOMIC DNA]</scope>
    <source>
        <strain evidence="19 20">GST4</strain>
    </source>
</reference>
<dbReference type="FunFam" id="3.40.50.720:FF:000031">
    <property type="entry name" value="Glutamyl-tRNA reductase"/>
    <property type="match status" value="1"/>
</dbReference>
<evidence type="ECO:0000256" key="4">
    <source>
        <dbReference type="ARBA" id="ARBA00022857"/>
    </source>
</evidence>
<dbReference type="Gene3D" id="3.30.460.30">
    <property type="entry name" value="Glutamyl-tRNA reductase, N-terminal domain"/>
    <property type="match status" value="1"/>
</dbReference>
<feature type="region of interest" description="Disordered" evidence="15">
    <location>
        <begin position="487"/>
        <end position="511"/>
    </location>
</feature>
<keyword evidence="6 9" id="KW-0627">Porphyrin biosynthesis</keyword>
<dbReference type="SUPFAM" id="SSF69075">
    <property type="entry name" value="Glutamyl tRNA-reductase dimerization domain"/>
    <property type="match status" value="1"/>
</dbReference>